<organism evidence="1 2">
    <name type="scientific">Rhizopogon vesiculosus</name>
    <dbReference type="NCBI Taxonomy" id="180088"/>
    <lineage>
        <taxon>Eukaryota</taxon>
        <taxon>Fungi</taxon>
        <taxon>Dikarya</taxon>
        <taxon>Basidiomycota</taxon>
        <taxon>Agaricomycotina</taxon>
        <taxon>Agaricomycetes</taxon>
        <taxon>Agaricomycetidae</taxon>
        <taxon>Boletales</taxon>
        <taxon>Suillineae</taxon>
        <taxon>Rhizopogonaceae</taxon>
        <taxon>Rhizopogon</taxon>
    </lineage>
</organism>
<gene>
    <name evidence="1" type="ORF">AZE42_11765</name>
</gene>
<comment type="caution">
    <text evidence="1">The sequence shown here is derived from an EMBL/GenBank/DDBJ whole genome shotgun (WGS) entry which is preliminary data.</text>
</comment>
<name>A0A1J8PUJ7_9AGAM</name>
<dbReference type="Proteomes" id="UP000183567">
    <property type="component" value="Unassembled WGS sequence"/>
</dbReference>
<dbReference type="AlphaFoldDB" id="A0A1J8PUJ7"/>
<accession>A0A1J8PUJ7</accession>
<sequence>MSPRWRLERLDEPHQACAFIYTHGLLPLDLYNMKYRTLITFAESS</sequence>
<evidence type="ECO:0000313" key="1">
    <source>
        <dbReference type="EMBL" id="OJA11443.1"/>
    </source>
</evidence>
<keyword evidence="2" id="KW-1185">Reference proteome</keyword>
<protein>
    <submittedName>
        <fullName evidence="1">Uncharacterized protein</fullName>
    </submittedName>
</protein>
<dbReference type="EMBL" id="LVVM01005069">
    <property type="protein sequence ID" value="OJA11443.1"/>
    <property type="molecule type" value="Genomic_DNA"/>
</dbReference>
<evidence type="ECO:0000313" key="2">
    <source>
        <dbReference type="Proteomes" id="UP000183567"/>
    </source>
</evidence>
<reference evidence="1 2" key="1">
    <citation type="submission" date="2016-03" db="EMBL/GenBank/DDBJ databases">
        <title>Comparative genomics of the ectomycorrhizal sister species Rhizopogon vinicolor and Rhizopogon vesiculosus (Basidiomycota: Boletales) reveals a divergence of the mating type B locus.</title>
        <authorList>
            <person name="Mujic A.B."/>
            <person name="Kuo A."/>
            <person name="Tritt A."/>
            <person name="Lipzen A."/>
            <person name="Chen C."/>
            <person name="Johnson J."/>
            <person name="Sharma A."/>
            <person name="Barry K."/>
            <person name="Grigoriev I.V."/>
            <person name="Spatafora J.W."/>
        </authorList>
    </citation>
    <scope>NUCLEOTIDE SEQUENCE [LARGE SCALE GENOMIC DNA]</scope>
    <source>
        <strain evidence="1 2">AM-OR11-056</strain>
    </source>
</reference>
<proteinExistence type="predicted"/>